<gene>
    <name evidence="3" type="ORF">GCM10009007_06570</name>
</gene>
<reference evidence="3" key="1">
    <citation type="journal article" date="2014" name="Int. J. Syst. Evol. Microbiol.">
        <title>Complete genome sequence of Corynebacterium casei LMG S-19264T (=DSM 44701T), isolated from a smear-ripened cheese.</title>
        <authorList>
            <consortium name="US DOE Joint Genome Institute (JGI-PGF)"/>
            <person name="Walter F."/>
            <person name="Albersmeier A."/>
            <person name="Kalinowski J."/>
            <person name="Ruckert C."/>
        </authorList>
    </citation>
    <scope>NUCLEOTIDE SEQUENCE</scope>
    <source>
        <strain evidence="3">KCTC 32501</strain>
    </source>
</reference>
<evidence type="ECO:0000256" key="2">
    <source>
        <dbReference type="PIRNR" id="PIRNR026508"/>
    </source>
</evidence>
<dbReference type="PANTHER" id="PTHR38432:SF1">
    <property type="entry name" value="TELA-LIKE PROTEIN SAOUHSC_01408"/>
    <property type="match status" value="1"/>
</dbReference>
<comment type="caution">
    <text evidence="3">The sequence shown here is derived from an EMBL/GenBank/DDBJ whole genome shotgun (WGS) entry which is preliminary data.</text>
</comment>
<proteinExistence type="inferred from homology"/>
<dbReference type="EMBL" id="BMZG01000003">
    <property type="protein sequence ID" value="GHA68513.1"/>
    <property type="molecule type" value="Genomic_DNA"/>
</dbReference>
<evidence type="ECO:0000313" key="3">
    <source>
        <dbReference type="EMBL" id="GHA68513.1"/>
    </source>
</evidence>
<keyword evidence="4" id="KW-1185">Reference proteome</keyword>
<evidence type="ECO:0000313" key="4">
    <source>
        <dbReference type="Proteomes" id="UP000614287"/>
    </source>
</evidence>
<reference evidence="3" key="2">
    <citation type="submission" date="2020-09" db="EMBL/GenBank/DDBJ databases">
        <authorList>
            <person name="Sun Q."/>
            <person name="Kim S."/>
        </authorList>
    </citation>
    <scope>NUCLEOTIDE SEQUENCE</scope>
    <source>
        <strain evidence="3">KCTC 32501</strain>
    </source>
</reference>
<sequence length="381" mass="42513">MSQELTPTLTQVAQPVLASAMSLTPMTLAEQYLTELNLPVEQAAEAVELSNQISLIPNDKTAVSSLGKECSSRMTAYADTILSQIKVVDEHGVQDRLSELVLNAKSLNLKGLGRRSSVPVIGGLIDKFIYKTDEWKLQFQSVASKINTLLEELKNGERNIITRQKELDGLFDATEHEYKQLGLTIVAGKVKQAELAQLIAQETLKVDGDQLKAQHVSDLRSLAVVLDKRVSDLLALQTSAMQTLPSIRLIQHNNQLLLEKLNNVRELTIPAWKRQFMLLVASQEQEKIVELVNDVDKTTNELLKSNAELLQQNTLETAKISQRSVIDLATLEQVQQSLITTIEGVKSIYHEGAVHRQEAERKMMALQKDLRERLTNPANQP</sequence>
<dbReference type="Pfam" id="PF05816">
    <property type="entry name" value="TelA"/>
    <property type="match status" value="1"/>
</dbReference>
<accession>A0A8J3CLV2</accession>
<comment type="similarity">
    <text evidence="1 2">Belongs to the TelA family.</text>
</comment>
<dbReference type="PIRSF" id="PIRSF026508">
    <property type="entry name" value="TelA"/>
    <property type="match status" value="1"/>
</dbReference>
<organism evidence="3 4">
    <name type="scientific">Formosimonas limnophila</name>
    <dbReference type="NCBI Taxonomy" id="1384487"/>
    <lineage>
        <taxon>Bacteria</taxon>
        <taxon>Pseudomonadati</taxon>
        <taxon>Pseudomonadota</taxon>
        <taxon>Betaproteobacteria</taxon>
        <taxon>Burkholderiales</taxon>
        <taxon>Burkholderiaceae</taxon>
        <taxon>Formosimonas</taxon>
    </lineage>
</organism>
<dbReference type="AlphaFoldDB" id="A0A8J3CLV2"/>
<dbReference type="PANTHER" id="PTHR38432">
    <property type="entry name" value="TELA-LIKE PROTEIN SAOUHSC_01408"/>
    <property type="match status" value="1"/>
</dbReference>
<dbReference type="Proteomes" id="UP000614287">
    <property type="component" value="Unassembled WGS sequence"/>
</dbReference>
<dbReference type="RefSeq" id="WP_189491578.1">
    <property type="nucleotide sequence ID" value="NZ_BMZG01000003.1"/>
</dbReference>
<dbReference type="InterPro" id="IPR008863">
    <property type="entry name" value="Toxic_anion-R_TelA"/>
</dbReference>
<evidence type="ECO:0000256" key="1">
    <source>
        <dbReference type="ARBA" id="ARBA00005541"/>
    </source>
</evidence>
<name>A0A8J3CLV2_9BURK</name>
<protein>
    <submittedName>
        <fullName evidence="3">Tellurite resistance protein</fullName>
    </submittedName>
</protein>